<protein>
    <submittedName>
        <fullName evidence="1">Uncharacterized protein</fullName>
    </submittedName>
</protein>
<reference evidence="1" key="1">
    <citation type="submission" date="2023-03" db="EMBL/GenBank/DDBJ databases">
        <title>Massive genome expansion in bonnet fungi (Mycena s.s.) driven by repeated elements and novel gene families across ecological guilds.</title>
        <authorList>
            <consortium name="Lawrence Berkeley National Laboratory"/>
            <person name="Harder C.B."/>
            <person name="Miyauchi S."/>
            <person name="Viragh M."/>
            <person name="Kuo A."/>
            <person name="Thoen E."/>
            <person name="Andreopoulos B."/>
            <person name="Lu D."/>
            <person name="Skrede I."/>
            <person name="Drula E."/>
            <person name="Henrissat B."/>
            <person name="Morin E."/>
            <person name="Kohler A."/>
            <person name="Barry K."/>
            <person name="LaButti K."/>
            <person name="Morin E."/>
            <person name="Salamov A."/>
            <person name="Lipzen A."/>
            <person name="Mereny Z."/>
            <person name="Hegedus B."/>
            <person name="Baldrian P."/>
            <person name="Stursova M."/>
            <person name="Weitz H."/>
            <person name="Taylor A."/>
            <person name="Grigoriev I.V."/>
            <person name="Nagy L.G."/>
            <person name="Martin F."/>
            <person name="Kauserud H."/>
        </authorList>
    </citation>
    <scope>NUCLEOTIDE SEQUENCE</scope>
    <source>
        <strain evidence="1">CBHHK002</strain>
    </source>
</reference>
<sequence>MTGSMSRQPQMVDRLTHAEAARAEFRKTTHDLGFSLSKKKEEGSCHCLEFLGIELDSTAMQACLPLEKIEQLMGLLTICLNYGYASYHELEQICGHFVFAQSVIPLARFFTQHLDITYRTS</sequence>
<name>A0AAD6Z6R7_9AGAR</name>
<evidence type="ECO:0000313" key="2">
    <source>
        <dbReference type="Proteomes" id="UP001218218"/>
    </source>
</evidence>
<accession>A0AAD6Z6R7</accession>
<evidence type="ECO:0000313" key="1">
    <source>
        <dbReference type="EMBL" id="KAJ7309152.1"/>
    </source>
</evidence>
<dbReference type="AlphaFoldDB" id="A0AAD6Z6R7"/>
<dbReference type="Proteomes" id="UP001218218">
    <property type="component" value="Unassembled WGS sequence"/>
</dbReference>
<keyword evidence="2" id="KW-1185">Reference proteome</keyword>
<organism evidence="1 2">
    <name type="scientific">Mycena albidolilacea</name>
    <dbReference type="NCBI Taxonomy" id="1033008"/>
    <lineage>
        <taxon>Eukaryota</taxon>
        <taxon>Fungi</taxon>
        <taxon>Dikarya</taxon>
        <taxon>Basidiomycota</taxon>
        <taxon>Agaricomycotina</taxon>
        <taxon>Agaricomycetes</taxon>
        <taxon>Agaricomycetidae</taxon>
        <taxon>Agaricales</taxon>
        <taxon>Marasmiineae</taxon>
        <taxon>Mycenaceae</taxon>
        <taxon>Mycena</taxon>
    </lineage>
</organism>
<dbReference type="EMBL" id="JARIHO010000083">
    <property type="protein sequence ID" value="KAJ7309152.1"/>
    <property type="molecule type" value="Genomic_DNA"/>
</dbReference>
<dbReference type="InterPro" id="IPR052055">
    <property type="entry name" value="Hepadnavirus_pol/RT"/>
</dbReference>
<dbReference type="PANTHER" id="PTHR33050">
    <property type="entry name" value="REVERSE TRANSCRIPTASE DOMAIN-CONTAINING PROTEIN"/>
    <property type="match status" value="1"/>
</dbReference>
<proteinExistence type="predicted"/>
<comment type="caution">
    <text evidence="1">The sequence shown here is derived from an EMBL/GenBank/DDBJ whole genome shotgun (WGS) entry which is preliminary data.</text>
</comment>
<dbReference type="PANTHER" id="PTHR33050:SF7">
    <property type="entry name" value="RIBONUCLEASE H"/>
    <property type="match status" value="1"/>
</dbReference>
<gene>
    <name evidence="1" type="ORF">DFH08DRAFT_823583</name>
</gene>